<evidence type="ECO:0000256" key="5">
    <source>
        <dbReference type="SAM" id="Coils"/>
    </source>
</evidence>
<keyword evidence="4" id="KW-0206">Cytoskeleton</keyword>
<evidence type="ECO:0000313" key="9">
    <source>
        <dbReference type="Proteomes" id="UP001211907"/>
    </source>
</evidence>
<accession>A0AAD5SYF1</accession>
<keyword evidence="2" id="KW-0963">Cytoplasm</keyword>
<protein>
    <recommendedName>
        <fullName evidence="7">Hyaluronan-mediated motility receptor C-terminal domain-containing protein</fullName>
    </recommendedName>
</protein>
<feature type="compositionally biased region" description="Low complexity" evidence="6">
    <location>
        <begin position="8"/>
        <end position="17"/>
    </location>
</feature>
<keyword evidence="9" id="KW-1185">Reference proteome</keyword>
<feature type="coiled-coil region" evidence="5">
    <location>
        <begin position="1449"/>
        <end position="1490"/>
    </location>
</feature>
<dbReference type="EMBL" id="JADGJH010001477">
    <property type="protein sequence ID" value="KAJ3113096.1"/>
    <property type="molecule type" value="Genomic_DNA"/>
</dbReference>
<feature type="domain" description="Hyaluronan-mediated motility receptor C-terminal" evidence="7">
    <location>
        <begin position="1378"/>
        <end position="1475"/>
    </location>
</feature>
<feature type="coiled-coil region" evidence="5">
    <location>
        <begin position="1380"/>
        <end position="1407"/>
    </location>
</feature>
<evidence type="ECO:0000256" key="4">
    <source>
        <dbReference type="ARBA" id="ARBA00023212"/>
    </source>
</evidence>
<dbReference type="InterPro" id="IPR031794">
    <property type="entry name" value="HMMR_C"/>
</dbReference>
<name>A0AAD5SYF1_9FUNG</name>
<organism evidence="8 9">
    <name type="scientific">Physocladia obscura</name>
    <dbReference type="NCBI Taxonomy" id="109957"/>
    <lineage>
        <taxon>Eukaryota</taxon>
        <taxon>Fungi</taxon>
        <taxon>Fungi incertae sedis</taxon>
        <taxon>Chytridiomycota</taxon>
        <taxon>Chytridiomycota incertae sedis</taxon>
        <taxon>Chytridiomycetes</taxon>
        <taxon>Chytridiales</taxon>
        <taxon>Chytriomycetaceae</taxon>
        <taxon>Physocladia</taxon>
    </lineage>
</organism>
<feature type="coiled-coil region" evidence="5">
    <location>
        <begin position="57"/>
        <end position="119"/>
    </location>
</feature>
<feature type="region of interest" description="Disordered" evidence="6">
    <location>
        <begin position="1"/>
        <end position="46"/>
    </location>
</feature>
<proteinExistence type="predicted"/>
<dbReference type="GO" id="GO:0005819">
    <property type="term" value="C:spindle"/>
    <property type="evidence" value="ECO:0007669"/>
    <property type="project" value="UniProtKB-SubCell"/>
</dbReference>
<comment type="subcellular location">
    <subcellularLocation>
        <location evidence="1">Cytoplasm</location>
        <location evidence="1">Cytoskeleton</location>
        <location evidence="1">Spindle</location>
    </subcellularLocation>
</comment>
<dbReference type="Pfam" id="PF15908">
    <property type="entry name" value="HMMR_C"/>
    <property type="match status" value="1"/>
</dbReference>
<dbReference type="PANTHER" id="PTHR18870:SF9">
    <property type="entry name" value="PROTEIN TAG-278-RELATED"/>
    <property type="match status" value="1"/>
</dbReference>
<feature type="coiled-coil region" evidence="5">
    <location>
        <begin position="1148"/>
        <end position="1175"/>
    </location>
</feature>
<evidence type="ECO:0000256" key="3">
    <source>
        <dbReference type="ARBA" id="ARBA00023054"/>
    </source>
</evidence>
<dbReference type="PANTHER" id="PTHR18870">
    <property type="entry name" value="PROTEIN TAG-278-RELATED"/>
    <property type="match status" value="1"/>
</dbReference>
<keyword evidence="3 5" id="KW-0175">Coiled coil</keyword>
<comment type="caution">
    <text evidence="8">The sequence shown here is derived from an EMBL/GenBank/DDBJ whole genome shotgun (WGS) entry which is preliminary data.</text>
</comment>
<feature type="coiled-coil region" evidence="5">
    <location>
        <begin position="1236"/>
        <end position="1298"/>
    </location>
</feature>
<feature type="coiled-coil region" evidence="5">
    <location>
        <begin position="951"/>
        <end position="985"/>
    </location>
</feature>
<gene>
    <name evidence="8" type="ORF">HK100_002098</name>
</gene>
<sequence length="1574" mass="177768">MSFESDDNSSNNSAASSTTPYLPHPPPNSRMSSRPPVPSNNNTSDAIKYKREAERWQEQYDRQLILHQKDISQLEDRLIRLELALKEAQKEKNNLSSSVIAKEKELAELARKHMLLKNNLTISTIQMEKVEKSSSNLAEKATRSTLLERKITDLEKSTAKTRSLVDAKTTTLEKLQTERKELRDLSERLQQQVSDLLAEKSLHEAAFAEAEAARTLLSARIAELESSVDNTRGGLETRILEFQLRCEELSSAKLEAESRLESVSRALDSTTQEWRNDKDRLQILEAEYDDKVEQLKLLQDEKYLIISEKNRIETHVEQLQADFTAAAESVVALENEKGEVEALLADMESKNLSVAELLNRLETTVEEKTEHIANLEQLRSTEHAEYEDVIESLKSALVKLQTKSEEEIRTHQAQNAELRTMLETGMNEILSRDAQIEELSAREEELHSSLVETRTELNATADIAETWRAHYDDLKKIRNELTERVESLEDELEVTNGQLEFAATNLRTSLARIMELESELSKLNVALDEASEALAAANAKHADAIAFNESRMEELKEELEQERVYRAGEKDMAELRIATIQASTVETLQQKADIVVSLEKIVESLKRDIAEKTRELETQAGTFRQEISQIKYELAEQVELVGEYRERAYDNELAAEESSSKIEELNRKIKANTATHADNLNEMQAACKKIIEEFRGNIEVLETSKKELEQQLKDAIYHNETHERERRGSINQFEELNNKRDALEARIGILTAALEQSQTVAAESQNIITILKASELKKEETISSLEFEISSTKSMLAQMNQTNQDLQNTLSKTSNSLNATISELNSRIYTLEQSIELERSSSANFAHQLGLKTSELDELVSAHEQQVLTFENELKNVRITASQLQSELNSVRSKHTEANLRIEHLSDSITKEVDLHAETRSLSTSLETQLNSERKARIELQRSLDAEVSTCRELTNQISELVDAKKLLEQQREQLYAALELEKELHLSSIQQLESSLSIERNAAEAEHRRSKDLSATLEIHVSEISKLKGIIATVQSSLEAEKLLFADSQEKINDLCARFALEKASLDQTNIVVQDLENVLMKEREAHAMSVKTVNELSETLANERGNNLESVTRLNLKVAEMNTKLEYSTVQVASLENQRNQNLESLALLNLKVAEIKNELELSTAQATSLEKLLADEKHAHALALRDTEDRHAQYVTYHDKTKQSIEMLVAALDKEKSIAKEKDDRVVILGSELAEKTAELESEKMEVDKLKATEESFGKEREAHRESVTELQSRIEKLTKTLTEKDNIVKDLQTEVSAVKLRHANEVGRRDEEIRTLNEKMRGVEAEFLAMKVSAKSTHIATEKLDATQAHYESMTKIAKENEEKLTQSLIVSANEIHDLKSENERLQGDLVATERKLSEVEETLSSQVDFLSEHYKAAFEDIKKLTTANADLMGHQNASQKIRHVAKMKADLMKMKEEYSTLIRERDMLRRKNIGLERDLEAYKAVVPVSSGSMHATEYKYSATVSANGESDGTKTEGAVGRKMSRIGRTVLAARAAKQQGENSLDKGNVVAAAAEDSLLVDAGNENLEN</sequence>
<evidence type="ECO:0000256" key="1">
    <source>
        <dbReference type="ARBA" id="ARBA00004186"/>
    </source>
</evidence>
<evidence type="ECO:0000313" key="8">
    <source>
        <dbReference type="EMBL" id="KAJ3113096.1"/>
    </source>
</evidence>
<feature type="non-terminal residue" evidence="8">
    <location>
        <position position="1574"/>
    </location>
</feature>
<dbReference type="Proteomes" id="UP001211907">
    <property type="component" value="Unassembled WGS sequence"/>
</dbReference>
<feature type="coiled-coil region" evidence="5">
    <location>
        <begin position="246"/>
        <end position="403"/>
    </location>
</feature>
<evidence type="ECO:0000259" key="7">
    <source>
        <dbReference type="Pfam" id="PF15908"/>
    </source>
</evidence>
<feature type="coiled-coil region" evidence="5">
    <location>
        <begin position="789"/>
        <end position="816"/>
    </location>
</feature>
<evidence type="ECO:0000256" key="2">
    <source>
        <dbReference type="ARBA" id="ARBA00022490"/>
    </source>
</evidence>
<feature type="coiled-coil region" evidence="5">
    <location>
        <begin position="595"/>
        <end position="622"/>
    </location>
</feature>
<feature type="coiled-coil region" evidence="5">
    <location>
        <begin position="867"/>
        <end position="894"/>
    </location>
</feature>
<evidence type="ECO:0000256" key="6">
    <source>
        <dbReference type="SAM" id="MobiDB-lite"/>
    </source>
</evidence>
<feature type="coiled-coil region" evidence="5">
    <location>
        <begin position="464"/>
        <end position="565"/>
    </location>
</feature>
<feature type="compositionally biased region" description="Low complexity" evidence="6">
    <location>
        <begin position="29"/>
        <end position="42"/>
    </location>
</feature>
<feature type="coiled-coil region" evidence="5">
    <location>
        <begin position="165"/>
        <end position="206"/>
    </location>
</feature>
<reference evidence="8" key="1">
    <citation type="submission" date="2020-05" db="EMBL/GenBank/DDBJ databases">
        <title>Phylogenomic resolution of chytrid fungi.</title>
        <authorList>
            <person name="Stajich J.E."/>
            <person name="Amses K."/>
            <person name="Simmons R."/>
            <person name="Seto K."/>
            <person name="Myers J."/>
            <person name="Bonds A."/>
            <person name="Quandt C.A."/>
            <person name="Barry K."/>
            <person name="Liu P."/>
            <person name="Grigoriev I."/>
            <person name="Longcore J.E."/>
            <person name="James T.Y."/>
        </authorList>
    </citation>
    <scope>NUCLEOTIDE SEQUENCE</scope>
    <source>
        <strain evidence="8">JEL0513</strain>
    </source>
</reference>
<feature type="coiled-coil region" evidence="5">
    <location>
        <begin position="655"/>
        <end position="753"/>
    </location>
</feature>